<keyword evidence="1" id="KW-1133">Transmembrane helix</keyword>
<organism evidence="2 3">
    <name type="scientific">Listeria ivanovii (strain ATCC BAA-678 / PAM 55)</name>
    <dbReference type="NCBI Taxonomy" id="881621"/>
    <lineage>
        <taxon>Bacteria</taxon>
        <taxon>Bacillati</taxon>
        <taxon>Bacillota</taxon>
        <taxon>Bacilli</taxon>
        <taxon>Bacillales</taxon>
        <taxon>Listeriaceae</taxon>
        <taxon>Listeria</taxon>
    </lineage>
</organism>
<evidence type="ECO:0000256" key="1">
    <source>
        <dbReference type="SAM" id="Phobius"/>
    </source>
</evidence>
<dbReference type="Proteomes" id="UP000001286">
    <property type="component" value="Chromosome"/>
</dbReference>
<evidence type="ECO:0000313" key="3">
    <source>
        <dbReference type="Proteomes" id="UP000001286"/>
    </source>
</evidence>
<dbReference type="AlphaFoldDB" id="G2ZD01"/>
<feature type="transmembrane region" description="Helical" evidence="1">
    <location>
        <begin position="28"/>
        <end position="50"/>
    </location>
</feature>
<protein>
    <submittedName>
        <fullName evidence="2">Uncharacterized protein</fullName>
    </submittedName>
</protein>
<keyword evidence="1" id="KW-0472">Membrane</keyword>
<reference evidence="2 3" key="1">
    <citation type="journal article" date="2011" name="J. Bacteriol.">
        <title>Complete genome sequence of the animal pathogen Listeria ivanovii, which provides insights into host specificities and evolution of the genus Listeria.</title>
        <authorList>
            <person name="Buchrieser C."/>
            <person name="Rusniok C."/>
            <person name="Garrido P."/>
            <person name="Hain T."/>
            <person name="Scortti M."/>
            <person name="Lampidis R."/>
            <person name="Karst U."/>
            <person name="Chakraborty T."/>
            <person name="Cossart P."/>
            <person name="Kreft J."/>
            <person name="Vazquez-Boland J.A."/>
            <person name="Goebel W."/>
            <person name="Glaser P."/>
        </authorList>
    </citation>
    <scope>NUCLEOTIDE SEQUENCE [LARGE SCALE GENOMIC DNA]</scope>
    <source>
        <strain evidence="3">ATCC BAA-678 / PAM 55</strain>
    </source>
</reference>
<evidence type="ECO:0000313" key="2">
    <source>
        <dbReference type="EMBL" id="CBW85156.1"/>
    </source>
</evidence>
<gene>
    <name evidence="2" type="ordered locus">LIV_0678</name>
</gene>
<keyword evidence="1" id="KW-0812">Transmembrane</keyword>
<accession>G2ZD01</accession>
<dbReference type="HOGENOM" id="CLU_3026830_0_0_9"/>
<sequence length="55" mass="6569">MTYVDKLIELTALQTTNTLEKLDYKSNFASVIIINILLIFILNSYHFHLFRSVYW</sequence>
<name>G2ZD01_LISIP</name>
<proteinExistence type="predicted"/>
<dbReference type="EMBL" id="FR687253">
    <property type="protein sequence ID" value="CBW85156.1"/>
    <property type="molecule type" value="Genomic_DNA"/>
</dbReference>
<dbReference type="KEGG" id="liv:LIV_0678"/>